<feature type="compositionally biased region" description="Polar residues" evidence="1">
    <location>
        <begin position="1"/>
        <end position="19"/>
    </location>
</feature>
<protein>
    <submittedName>
        <fullName evidence="2">Uncharacterized protein</fullName>
    </submittedName>
</protein>
<dbReference type="EMBL" id="VBAL01000198">
    <property type="protein sequence ID" value="TMI97763.1"/>
    <property type="molecule type" value="Genomic_DNA"/>
</dbReference>
<name>A0A537KPV6_9BACT</name>
<proteinExistence type="predicted"/>
<gene>
    <name evidence="2" type="ORF">E6H01_13000</name>
</gene>
<sequence>MVTLTSSGLSGENTETMRNGSAPPGLHEALRGGRVKLIIWDHCVLSRQIVYVPFGRGWVTVGLGMGGVHRFDALTELARRHPEEAASILVPILAGRVSEDQ</sequence>
<evidence type="ECO:0000256" key="1">
    <source>
        <dbReference type="SAM" id="MobiDB-lite"/>
    </source>
</evidence>
<evidence type="ECO:0000313" key="2">
    <source>
        <dbReference type="EMBL" id="TMI97763.1"/>
    </source>
</evidence>
<feature type="region of interest" description="Disordered" evidence="1">
    <location>
        <begin position="1"/>
        <end position="25"/>
    </location>
</feature>
<accession>A0A537KPV6</accession>
<reference evidence="2 3" key="1">
    <citation type="journal article" date="2019" name="Nat. Microbiol.">
        <title>Mediterranean grassland soil C-N compound turnover is dependent on rainfall and depth, and is mediated by genomically divergent microorganisms.</title>
        <authorList>
            <person name="Diamond S."/>
            <person name="Andeer P.F."/>
            <person name="Li Z."/>
            <person name="Crits-Christoph A."/>
            <person name="Burstein D."/>
            <person name="Anantharaman K."/>
            <person name="Lane K.R."/>
            <person name="Thomas B.C."/>
            <person name="Pan C."/>
            <person name="Northen T.R."/>
            <person name="Banfield J.F."/>
        </authorList>
    </citation>
    <scope>NUCLEOTIDE SEQUENCE [LARGE SCALE GENOMIC DNA]</scope>
    <source>
        <strain evidence="2">NP_4</strain>
    </source>
</reference>
<organism evidence="2 3">
    <name type="scientific">Candidatus Segetimicrobium genomatis</name>
    <dbReference type="NCBI Taxonomy" id="2569760"/>
    <lineage>
        <taxon>Bacteria</taxon>
        <taxon>Bacillati</taxon>
        <taxon>Candidatus Sysuimicrobiota</taxon>
        <taxon>Candidatus Sysuimicrobiia</taxon>
        <taxon>Candidatus Sysuimicrobiales</taxon>
        <taxon>Candidatus Segetimicrobiaceae</taxon>
        <taxon>Candidatus Segetimicrobium</taxon>
    </lineage>
</organism>
<dbReference type="Proteomes" id="UP000319353">
    <property type="component" value="Unassembled WGS sequence"/>
</dbReference>
<comment type="caution">
    <text evidence="2">The sequence shown here is derived from an EMBL/GenBank/DDBJ whole genome shotgun (WGS) entry which is preliminary data.</text>
</comment>
<evidence type="ECO:0000313" key="3">
    <source>
        <dbReference type="Proteomes" id="UP000319353"/>
    </source>
</evidence>
<dbReference type="AlphaFoldDB" id="A0A537KPV6"/>